<gene>
    <name evidence="1" type="ORF">UFOPK2754_02634</name>
    <name evidence="2" type="ORF">UFOPK3543_02807</name>
</gene>
<reference evidence="1" key="1">
    <citation type="submission" date="2020-05" db="EMBL/GenBank/DDBJ databases">
        <authorList>
            <person name="Chiriac C."/>
            <person name="Salcher M."/>
            <person name="Ghai R."/>
            <person name="Kavagutti S V."/>
        </authorList>
    </citation>
    <scope>NUCLEOTIDE SEQUENCE</scope>
</reference>
<proteinExistence type="predicted"/>
<dbReference type="AlphaFoldDB" id="A0A6J6UZ07"/>
<protein>
    <submittedName>
        <fullName evidence="1">Unannotated protein</fullName>
    </submittedName>
</protein>
<evidence type="ECO:0000313" key="1">
    <source>
        <dbReference type="EMBL" id="CAB4764305.1"/>
    </source>
</evidence>
<dbReference type="EMBL" id="CAFBMH010000159">
    <property type="protein sequence ID" value="CAB4933467.1"/>
    <property type="molecule type" value="Genomic_DNA"/>
</dbReference>
<evidence type="ECO:0000313" key="2">
    <source>
        <dbReference type="EMBL" id="CAB4933467.1"/>
    </source>
</evidence>
<dbReference type="EMBL" id="CAEZYR010000126">
    <property type="protein sequence ID" value="CAB4764305.1"/>
    <property type="molecule type" value="Genomic_DNA"/>
</dbReference>
<sequence>MILALSYTANGSLLCSNAASFVLGYVSAVDVGYVVP</sequence>
<accession>A0A6J6UZ07</accession>
<organism evidence="1">
    <name type="scientific">freshwater metagenome</name>
    <dbReference type="NCBI Taxonomy" id="449393"/>
    <lineage>
        <taxon>unclassified sequences</taxon>
        <taxon>metagenomes</taxon>
        <taxon>ecological metagenomes</taxon>
    </lineage>
</organism>
<name>A0A6J6UZ07_9ZZZZ</name>